<dbReference type="Gene3D" id="2.40.30.170">
    <property type="match status" value="1"/>
</dbReference>
<evidence type="ECO:0000259" key="5">
    <source>
        <dbReference type="Pfam" id="PF25973"/>
    </source>
</evidence>
<dbReference type="Proteomes" id="UP001597102">
    <property type="component" value="Unassembled WGS sequence"/>
</dbReference>
<feature type="domain" description="CusB-like beta-barrel" evidence="3">
    <location>
        <begin position="226"/>
        <end position="295"/>
    </location>
</feature>
<sequence>MRTNKSAALHSTMHRVFLSGLFATVVLALVVLAMGPLSLASPAVAQSSAPPVETETARMAPVVKQLEISGTVSTPQASQISTSVEGLVSEIHYDSGARVKQGDVLLKLDAELQEAAYAQAEAQTKRAAAEVKDAKRRLKIAETLAERNYGPKNEKEAREAEVDIDQAALEAAKAEQKRRAAILERHELHAPFDGVISERMAEVGQWVEPGTAAFELVAMDKFRIDLPVPQDYFAQLQKGTDVALKFDALPGETVPAEIGALIPVSDPDARTFTLRVLPLRKSLPIAPGMSAQVIVRLNTGQEDVVVSRDALIRYPDGRVTVWVLEEKDGETKVKEQRVEIGLAFDNLVQIRSGLKAGQRVVVRGNESLRDGQSVRLAS</sequence>
<keyword evidence="2" id="KW-0175">Coiled coil</keyword>
<feature type="domain" description="Multidrug resistance protein MdtA-like C-terminal permuted SH3" evidence="4">
    <location>
        <begin position="304"/>
        <end position="364"/>
    </location>
</feature>
<evidence type="ECO:0000313" key="7">
    <source>
        <dbReference type="Proteomes" id="UP001597102"/>
    </source>
</evidence>
<accession>A0ABW3J939</accession>
<dbReference type="InterPro" id="IPR058792">
    <property type="entry name" value="Beta-barrel_RND_2"/>
</dbReference>
<evidence type="ECO:0000256" key="2">
    <source>
        <dbReference type="SAM" id="Coils"/>
    </source>
</evidence>
<evidence type="ECO:0000256" key="1">
    <source>
        <dbReference type="ARBA" id="ARBA00009477"/>
    </source>
</evidence>
<dbReference type="PANTHER" id="PTHR30469:SF15">
    <property type="entry name" value="HLYD FAMILY OF SECRETION PROTEINS"/>
    <property type="match status" value="1"/>
</dbReference>
<reference evidence="7" key="1">
    <citation type="journal article" date="2019" name="Int. J. Syst. Evol. Microbiol.">
        <title>The Global Catalogue of Microorganisms (GCM) 10K type strain sequencing project: providing services to taxonomists for standard genome sequencing and annotation.</title>
        <authorList>
            <consortium name="The Broad Institute Genomics Platform"/>
            <consortium name="The Broad Institute Genome Sequencing Center for Infectious Disease"/>
            <person name="Wu L."/>
            <person name="Ma J."/>
        </authorList>
    </citation>
    <scope>NUCLEOTIDE SEQUENCE [LARGE SCALE GENOMIC DNA]</scope>
    <source>
        <strain evidence="7">CCUG 61697</strain>
    </source>
</reference>
<evidence type="ECO:0000313" key="6">
    <source>
        <dbReference type="EMBL" id="MFD0986955.1"/>
    </source>
</evidence>
<dbReference type="NCBIfam" id="TIGR01730">
    <property type="entry name" value="RND_mfp"/>
    <property type="match status" value="1"/>
</dbReference>
<gene>
    <name evidence="6" type="ORF">ACFQ2F_07565</name>
</gene>
<feature type="coiled-coil region" evidence="2">
    <location>
        <begin position="110"/>
        <end position="186"/>
    </location>
</feature>
<name>A0ABW3J939_9HYPH</name>
<comment type="caution">
    <text evidence="6">The sequence shown here is derived from an EMBL/GenBank/DDBJ whole genome shotgun (WGS) entry which is preliminary data.</text>
</comment>
<dbReference type="PANTHER" id="PTHR30469">
    <property type="entry name" value="MULTIDRUG RESISTANCE PROTEIN MDTA"/>
    <property type="match status" value="1"/>
</dbReference>
<dbReference type="InterPro" id="IPR006143">
    <property type="entry name" value="RND_pump_MFP"/>
</dbReference>
<dbReference type="RefSeq" id="WP_379088041.1">
    <property type="nucleotide sequence ID" value="NZ_JBHTJO010000001.1"/>
</dbReference>
<dbReference type="Pfam" id="PF25973">
    <property type="entry name" value="BSH_CzcB"/>
    <property type="match status" value="1"/>
</dbReference>
<dbReference type="Pfam" id="PF25967">
    <property type="entry name" value="RND-MFP_C"/>
    <property type="match status" value="1"/>
</dbReference>
<dbReference type="InterPro" id="IPR058627">
    <property type="entry name" value="MdtA-like_C"/>
</dbReference>
<comment type="similarity">
    <text evidence="1">Belongs to the membrane fusion protein (MFP) (TC 8.A.1) family.</text>
</comment>
<dbReference type="Gene3D" id="2.40.420.20">
    <property type="match status" value="1"/>
</dbReference>
<feature type="domain" description="CzcB-like barrel-sandwich hybrid" evidence="5">
    <location>
        <begin position="78"/>
        <end position="216"/>
    </location>
</feature>
<dbReference type="EMBL" id="JBHTJO010000001">
    <property type="protein sequence ID" value="MFD0986955.1"/>
    <property type="molecule type" value="Genomic_DNA"/>
</dbReference>
<organism evidence="6 7">
    <name type="scientific">Methyloligella solikamskensis</name>
    <dbReference type="NCBI Taxonomy" id="1177756"/>
    <lineage>
        <taxon>Bacteria</taxon>
        <taxon>Pseudomonadati</taxon>
        <taxon>Pseudomonadota</taxon>
        <taxon>Alphaproteobacteria</taxon>
        <taxon>Hyphomicrobiales</taxon>
        <taxon>Hyphomicrobiaceae</taxon>
        <taxon>Methyloligella</taxon>
    </lineage>
</organism>
<evidence type="ECO:0000259" key="4">
    <source>
        <dbReference type="Pfam" id="PF25967"/>
    </source>
</evidence>
<proteinExistence type="inferred from homology"/>
<dbReference type="Pfam" id="PF25954">
    <property type="entry name" value="Beta-barrel_RND_2"/>
    <property type="match status" value="1"/>
</dbReference>
<evidence type="ECO:0000259" key="3">
    <source>
        <dbReference type="Pfam" id="PF25954"/>
    </source>
</evidence>
<dbReference type="SUPFAM" id="SSF111369">
    <property type="entry name" value="HlyD-like secretion proteins"/>
    <property type="match status" value="1"/>
</dbReference>
<dbReference type="InterPro" id="IPR058647">
    <property type="entry name" value="BSH_CzcB-like"/>
</dbReference>
<dbReference type="Gene3D" id="1.10.287.470">
    <property type="entry name" value="Helix hairpin bin"/>
    <property type="match status" value="1"/>
</dbReference>
<dbReference type="Gene3D" id="2.40.50.100">
    <property type="match status" value="1"/>
</dbReference>
<keyword evidence="7" id="KW-1185">Reference proteome</keyword>
<protein>
    <submittedName>
        <fullName evidence="6">Efflux RND transporter periplasmic adaptor subunit</fullName>
    </submittedName>
</protein>